<feature type="transmembrane region" description="Helical" evidence="1">
    <location>
        <begin position="119"/>
        <end position="136"/>
    </location>
</feature>
<protein>
    <recommendedName>
        <fullName evidence="2">DUF2231 domain-containing protein</fullName>
    </recommendedName>
</protein>
<reference evidence="3 4" key="1">
    <citation type="submission" date="2020-09" db="EMBL/GenBank/DDBJ databases">
        <title>Genome sequencing and assembly of Pontibacter sp.</title>
        <authorList>
            <person name="Chhetri G."/>
        </authorList>
    </citation>
    <scope>NUCLEOTIDE SEQUENCE [LARGE SCALE GENOMIC DNA]</scope>
    <source>
        <strain evidence="3 4">JH31</strain>
    </source>
</reference>
<keyword evidence="1" id="KW-0812">Transmembrane</keyword>
<feature type="transmembrane region" description="Helical" evidence="1">
    <location>
        <begin position="48"/>
        <end position="66"/>
    </location>
</feature>
<keyword evidence="1" id="KW-1133">Transmembrane helix</keyword>
<feature type="domain" description="DUF2231" evidence="2">
    <location>
        <begin position="12"/>
        <end position="152"/>
    </location>
</feature>
<evidence type="ECO:0000313" key="4">
    <source>
        <dbReference type="Proteomes" id="UP000625551"/>
    </source>
</evidence>
<name>A0ABR7XEL0_9BACT</name>
<organism evidence="3 4">
    <name type="scientific">Pontibacter aquaedesilientis</name>
    <dbReference type="NCBI Taxonomy" id="2766980"/>
    <lineage>
        <taxon>Bacteria</taxon>
        <taxon>Pseudomonadati</taxon>
        <taxon>Bacteroidota</taxon>
        <taxon>Cytophagia</taxon>
        <taxon>Cytophagales</taxon>
        <taxon>Hymenobacteraceae</taxon>
        <taxon>Pontibacter</taxon>
    </lineage>
</organism>
<comment type="caution">
    <text evidence="3">The sequence shown here is derived from an EMBL/GenBank/DDBJ whole genome shotgun (WGS) entry which is preliminary data.</text>
</comment>
<feature type="transmembrane region" description="Helical" evidence="1">
    <location>
        <begin position="16"/>
        <end position="36"/>
    </location>
</feature>
<dbReference type="InterPro" id="IPR019251">
    <property type="entry name" value="DUF2231_TM"/>
</dbReference>
<evidence type="ECO:0000259" key="2">
    <source>
        <dbReference type="Pfam" id="PF09990"/>
    </source>
</evidence>
<keyword evidence="4" id="KW-1185">Reference proteome</keyword>
<gene>
    <name evidence="3" type="ORF">H9Q13_06045</name>
</gene>
<dbReference type="Proteomes" id="UP000625551">
    <property type="component" value="Unassembled WGS sequence"/>
</dbReference>
<sequence length="162" mass="17831">MEPTFWRTEIWHPLTLHFPIALLLFATVAKVVAAVIKGEQQLFWQKVGSLLLFVGGVTVWIAVYTGDMAEGIVARKICDPTLLKRHESASLNLAWLFTAAVALQLLLSLHIVRVYLRALRLLTLLLMLLGSAYLIYASHLGAQVVYEQAGGVNVPASDCAGY</sequence>
<proteinExistence type="predicted"/>
<dbReference type="EMBL" id="JACXAJ010000002">
    <property type="protein sequence ID" value="MBD1396722.1"/>
    <property type="molecule type" value="Genomic_DNA"/>
</dbReference>
<feature type="transmembrane region" description="Helical" evidence="1">
    <location>
        <begin position="93"/>
        <end position="112"/>
    </location>
</feature>
<keyword evidence="1" id="KW-0472">Membrane</keyword>
<dbReference type="RefSeq" id="WP_191182879.1">
    <property type="nucleotide sequence ID" value="NZ_JACXAJ010000002.1"/>
</dbReference>
<evidence type="ECO:0000256" key="1">
    <source>
        <dbReference type="SAM" id="Phobius"/>
    </source>
</evidence>
<evidence type="ECO:0000313" key="3">
    <source>
        <dbReference type="EMBL" id="MBD1396722.1"/>
    </source>
</evidence>
<dbReference type="Pfam" id="PF09990">
    <property type="entry name" value="DUF2231"/>
    <property type="match status" value="1"/>
</dbReference>
<accession>A0ABR7XEL0</accession>